<keyword evidence="3" id="KW-0812">Transmembrane</keyword>
<feature type="transmembrane region" description="Helical" evidence="3">
    <location>
        <begin position="76"/>
        <end position="94"/>
    </location>
</feature>
<feature type="region of interest" description="Disordered" evidence="2">
    <location>
        <begin position="566"/>
        <end position="635"/>
    </location>
</feature>
<keyword evidence="3" id="KW-1133">Transmembrane helix</keyword>
<feature type="compositionally biased region" description="Basic and acidic residues" evidence="2">
    <location>
        <begin position="616"/>
        <end position="635"/>
    </location>
</feature>
<feature type="compositionally biased region" description="Basic and acidic residues" evidence="2">
    <location>
        <begin position="590"/>
        <end position="605"/>
    </location>
</feature>
<feature type="transmembrane region" description="Helical" evidence="3">
    <location>
        <begin position="50"/>
        <end position="69"/>
    </location>
</feature>
<feature type="coiled-coil region" evidence="1">
    <location>
        <begin position="349"/>
        <end position="376"/>
    </location>
</feature>
<evidence type="ECO:0000256" key="1">
    <source>
        <dbReference type="SAM" id="Coils"/>
    </source>
</evidence>
<evidence type="ECO:0000256" key="3">
    <source>
        <dbReference type="SAM" id="Phobius"/>
    </source>
</evidence>
<dbReference type="AlphaFoldDB" id="D6GUI7"/>
<evidence type="ECO:0000256" key="2">
    <source>
        <dbReference type="SAM" id="MobiDB-lite"/>
    </source>
</evidence>
<organism evidence="4 5">
    <name type="scientific">Candidatus Parvarchaeum acidophilus ARMAN-5</name>
    <dbReference type="NCBI Taxonomy" id="662762"/>
    <lineage>
        <taxon>Archaea</taxon>
        <taxon>Candidatus Parvarchaeota</taxon>
        <taxon>Candidatus Parvarchaeum</taxon>
    </lineage>
</organism>
<feature type="transmembrane region" description="Helical" evidence="3">
    <location>
        <begin position="158"/>
        <end position="184"/>
    </location>
</feature>
<feature type="transmembrane region" description="Helical" evidence="3">
    <location>
        <begin position="217"/>
        <end position="239"/>
    </location>
</feature>
<dbReference type="Proteomes" id="UP000009376">
    <property type="component" value="Unassembled WGS sequence"/>
</dbReference>
<reference evidence="4 5" key="1">
    <citation type="journal article" date="2010" name="Proc. Natl. Acad. Sci. U.S.A.">
        <title>Enigmatic, ultrasmall, uncultivated Archaea.</title>
        <authorList>
            <person name="Baker B.J."/>
            <person name="Comolli L.R."/>
            <person name="Dick G.J."/>
            <person name="Hauser L.J."/>
            <person name="Hyatt D."/>
            <person name="Dill B.D."/>
            <person name="Land M.L."/>
            <person name="Verberkmoes N.C."/>
            <person name="Hettich R.L."/>
            <person name="Banfield J.F."/>
        </authorList>
    </citation>
    <scope>NUCLEOTIDE SEQUENCE [LARGE SCALE GENOMIC DNA]</scope>
</reference>
<evidence type="ECO:0000313" key="4">
    <source>
        <dbReference type="EMBL" id="EFD93115.1"/>
    </source>
</evidence>
<keyword evidence="3" id="KW-0472">Membrane</keyword>
<feature type="compositionally biased region" description="Basic and acidic residues" evidence="2">
    <location>
        <begin position="566"/>
        <end position="582"/>
    </location>
</feature>
<proteinExistence type="predicted"/>
<feature type="transmembrane region" description="Helical" evidence="3">
    <location>
        <begin position="100"/>
        <end position="122"/>
    </location>
</feature>
<feature type="transmembrane region" description="Helical" evidence="3">
    <location>
        <begin position="129"/>
        <end position="146"/>
    </location>
</feature>
<protein>
    <submittedName>
        <fullName evidence="4">Uncharacterized protein</fullName>
    </submittedName>
</protein>
<sequence>MNKLGLLVIFIILPVFLVAAVHAQSIPPPTVSSSTSSNGFSLGAINSSNSVIYAAFFALFLAIVFAIALNRTQLSSGSVAIAVILGAISFLVLYTNSVLLHFFLNTFIVLAFIGLILGILALVKSPMSVRLMGLIAALFLIYILFANDTGLTNAVNGFLHINILSILPIILGAVSILVIIVLILRGIRNHKSLPLRVVLAFILFLLITLIIPGFASFFFSPIVLIPLAIVIIVALYLIFGHPRLPKVDKPPKEDKIRAKVLPAIEKRKQANQGILNEYRSLASKKNLTPNEQLRVAQLKNKLAKEAWENVADRTKLTAAQYSKKDLANNRDLQKLTGFFSKDQALTDLKKKAKDNYKMSRAEKKQLKKQQKALDQKDTFVQNMGTKESGDLFDLAGAVSSNAVSDRKARKIYEDRLKKQGKVPISWAEKRRMKKELQKSKEEAAKQNDMFQMANAARNGALGEAISDKQARKMYDDIISKDIRNKNVNDLIQKRQELQDRGLNLSKSTREKLIKKTDKEIKKLTNNKVNPGDIDSANLRKEQIRQTRQEMSEDSVLSRAQLEAARRNAEAARKEAERQDMLREQAQMAEAARRNAEEDQRRREAMLNEQRQLAEAARQESLRREREEQQRQEELRQKQMLEEQANLAKAAKNLSNDKSTEDIRREVEKELKKSNKPSLFARFSSKSNPNGTGRRDVVQIGDKNEEASRQAGVDIYNAKRVAGVFSTQEERELQSLIEKAYQNPNGKVAQRQIDEIKKAQGSIIGNKDKEAARKALEELKKKL</sequence>
<evidence type="ECO:0000313" key="5">
    <source>
        <dbReference type="Proteomes" id="UP000009376"/>
    </source>
</evidence>
<dbReference type="EMBL" id="GG745546">
    <property type="protein sequence ID" value="EFD93115.1"/>
    <property type="molecule type" value="Genomic_DNA"/>
</dbReference>
<feature type="transmembrane region" description="Helical" evidence="3">
    <location>
        <begin position="193"/>
        <end position="211"/>
    </location>
</feature>
<name>D6GUI7_PARA5</name>
<keyword evidence="1" id="KW-0175">Coiled coil</keyword>
<accession>D6GUI7</accession>
<gene>
    <name evidence="4" type="ORF">BJBARM5_0125</name>
</gene>